<proteinExistence type="predicted"/>
<protein>
    <submittedName>
        <fullName evidence="1">Uncharacterized protein</fullName>
    </submittedName>
</protein>
<organism evidence="1 2">
    <name type="scientific">Paraburkholderia hospita</name>
    <dbReference type="NCBI Taxonomy" id="169430"/>
    <lineage>
        <taxon>Bacteria</taxon>
        <taxon>Pseudomonadati</taxon>
        <taxon>Pseudomonadota</taxon>
        <taxon>Betaproteobacteria</taxon>
        <taxon>Burkholderiales</taxon>
        <taxon>Burkholderiaceae</taxon>
        <taxon>Paraburkholderia</taxon>
    </lineage>
</organism>
<keyword evidence="2" id="KW-1185">Reference proteome</keyword>
<dbReference type="Proteomes" id="UP000004980">
    <property type="component" value="Unassembled WGS sequence"/>
</dbReference>
<name>A0ABP2PSD4_9BURK</name>
<reference evidence="1 2" key="1">
    <citation type="journal article" date="2012" name="J. Bacteriol.">
        <title>Draft Genome Sequence of the Soil Bacterium Burkholderia terrae Strain BS001, Which Interacts with Fungal Surface Structures.</title>
        <authorList>
            <person name="Nazir R."/>
            <person name="Hansen M.A."/>
            <person name="Sorensen S."/>
            <person name="van Elsas J.D."/>
        </authorList>
    </citation>
    <scope>NUCLEOTIDE SEQUENCE [LARGE SCALE GENOMIC DNA]</scope>
    <source>
        <strain evidence="1 2">BS001</strain>
    </source>
</reference>
<gene>
    <name evidence="1" type="ORF">WQE_12686</name>
</gene>
<dbReference type="EMBL" id="AKAU01000076">
    <property type="protein sequence ID" value="EIN00733.1"/>
    <property type="molecule type" value="Genomic_DNA"/>
</dbReference>
<comment type="caution">
    <text evidence="1">The sequence shown here is derived from an EMBL/GenBank/DDBJ whole genome shotgun (WGS) entry which is preliminary data.</text>
</comment>
<sequence length="96" mass="10671">MWPLCGEDRGPVWGRKFCWFASLLQAVVAHLSGWLKPGYPILVLQQTIAPKRPLVPAQQRNQQAFEATATRVADASRLSRVSAQAVRRSATTIVDE</sequence>
<evidence type="ECO:0000313" key="2">
    <source>
        <dbReference type="Proteomes" id="UP000004980"/>
    </source>
</evidence>
<accession>A0ABP2PSD4</accession>
<evidence type="ECO:0000313" key="1">
    <source>
        <dbReference type="EMBL" id="EIN00733.1"/>
    </source>
</evidence>